<evidence type="ECO:0000313" key="3">
    <source>
        <dbReference type="Proteomes" id="UP000002630"/>
    </source>
</evidence>
<dbReference type="Proteomes" id="UP000002630">
    <property type="component" value="Unassembled WGS sequence"/>
</dbReference>
<dbReference type="PANTHER" id="PTHR31204:SF1">
    <property type="entry name" value="SIGMA INTRACELLULAR RECEPTOR 2"/>
    <property type="match status" value="1"/>
</dbReference>
<name>D7G8L7_ECTSI</name>
<evidence type="ECO:0000313" key="2">
    <source>
        <dbReference type="EMBL" id="CBJ34049.1"/>
    </source>
</evidence>
<keyword evidence="2" id="KW-0472">Membrane</keyword>
<dbReference type="OrthoDB" id="433124at2759"/>
<keyword evidence="2" id="KW-0812">Transmembrane</keyword>
<reference evidence="2 3" key="1">
    <citation type="journal article" date="2010" name="Nature">
        <title>The Ectocarpus genome and the independent evolution of multicellularity in brown algae.</title>
        <authorList>
            <person name="Cock J.M."/>
            <person name="Sterck L."/>
            <person name="Rouze P."/>
            <person name="Scornet D."/>
            <person name="Allen A.E."/>
            <person name="Amoutzias G."/>
            <person name="Anthouard V."/>
            <person name="Artiguenave F."/>
            <person name="Aury J.M."/>
            <person name="Badger J.H."/>
            <person name="Beszteri B."/>
            <person name="Billiau K."/>
            <person name="Bonnet E."/>
            <person name="Bothwell J.H."/>
            <person name="Bowler C."/>
            <person name="Boyen C."/>
            <person name="Brownlee C."/>
            <person name="Carrano C.J."/>
            <person name="Charrier B."/>
            <person name="Cho G.Y."/>
            <person name="Coelho S.M."/>
            <person name="Collen J."/>
            <person name="Corre E."/>
            <person name="Da Silva C."/>
            <person name="Delage L."/>
            <person name="Delaroque N."/>
            <person name="Dittami S.M."/>
            <person name="Doulbeau S."/>
            <person name="Elias M."/>
            <person name="Farnham G."/>
            <person name="Gachon C.M."/>
            <person name="Gschloessl B."/>
            <person name="Heesch S."/>
            <person name="Jabbari K."/>
            <person name="Jubin C."/>
            <person name="Kawai H."/>
            <person name="Kimura K."/>
            <person name="Kloareg B."/>
            <person name="Kupper F.C."/>
            <person name="Lang D."/>
            <person name="Le Bail A."/>
            <person name="Leblanc C."/>
            <person name="Lerouge P."/>
            <person name="Lohr M."/>
            <person name="Lopez P.J."/>
            <person name="Martens C."/>
            <person name="Maumus F."/>
            <person name="Michel G."/>
            <person name="Miranda-Saavedra D."/>
            <person name="Morales J."/>
            <person name="Moreau H."/>
            <person name="Motomura T."/>
            <person name="Nagasato C."/>
            <person name="Napoli C.A."/>
            <person name="Nelson D.R."/>
            <person name="Nyvall-Collen P."/>
            <person name="Peters A.F."/>
            <person name="Pommier C."/>
            <person name="Potin P."/>
            <person name="Poulain J."/>
            <person name="Quesneville H."/>
            <person name="Read B."/>
            <person name="Rensing S.A."/>
            <person name="Ritter A."/>
            <person name="Rousvoal S."/>
            <person name="Samanta M."/>
            <person name="Samson G."/>
            <person name="Schroeder D.C."/>
            <person name="Segurens B."/>
            <person name="Strittmatter M."/>
            <person name="Tonon T."/>
            <person name="Tregear J.W."/>
            <person name="Valentin K."/>
            <person name="von Dassow P."/>
            <person name="Yamagishi T."/>
            <person name="Van de Peer Y."/>
            <person name="Wincker P."/>
        </authorList>
    </citation>
    <scope>NUCLEOTIDE SEQUENCE [LARGE SCALE GENOMIC DNA]</scope>
    <source>
        <strain evidence="3">Ec32 / CCAP1310/4</strain>
    </source>
</reference>
<proteinExistence type="predicted"/>
<keyword evidence="3" id="KW-1185">Reference proteome</keyword>
<feature type="chain" id="PRO_5003095900" evidence="1">
    <location>
        <begin position="29"/>
        <end position="103"/>
    </location>
</feature>
<dbReference type="GO" id="GO:0005783">
    <property type="term" value="C:endoplasmic reticulum"/>
    <property type="evidence" value="ECO:0007669"/>
    <property type="project" value="TreeGrafter"/>
</dbReference>
<protein>
    <submittedName>
        <fullName evidence="2">Similar to transmembrane protein 97</fullName>
    </submittedName>
</protein>
<organism evidence="2 3">
    <name type="scientific">Ectocarpus siliculosus</name>
    <name type="common">Brown alga</name>
    <name type="synonym">Conferva siliculosa</name>
    <dbReference type="NCBI Taxonomy" id="2880"/>
    <lineage>
        <taxon>Eukaryota</taxon>
        <taxon>Sar</taxon>
        <taxon>Stramenopiles</taxon>
        <taxon>Ochrophyta</taxon>
        <taxon>PX clade</taxon>
        <taxon>Phaeophyceae</taxon>
        <taxon>Ectocarpales</taxon>
        <taxon>Ectocarpaceae</taxon>
        <taxon>Ectocarpus</taxon>
    </lineage>
</organism>
<keyword evidence="1" id="KW-0732">Signal</keyword>
<accession>D7G8L7</accession>
<dbReference type="InParanoid" id="D7G8L7"/>
<dbReference type="AlphaFoldDB" id="D7G8L7"/>
<dbReference type="InterPro" id="IPR051987">
    <property type="entry name" value="Sigma-2_receptor-like"/>
</dbReference>
<dbReference type="EMBL" id="FN649760">
    <property type="protein sequence ID" value="CBJ34049.1"/>
    <property type="molecule type" value="Genomic_DNA"/>
</dbReference>
<dbReference type="PANTHER" id="PTHR31204">
    <property type="entry name" value="SIGMA INTRACELLULAR RECEPTOR 2"/>
    <property type="match status" value="1"/>
</dbReference>
<feature type="signal peptide" evidence="1">
    <location>
        <begin position="1"/>
        <end position="28"/>
    </location>
</feature>
<gene>
    <name evidence="2" type="ORF">Esi_0899_0002</name>
</gene>
<evidence type="ECO:0000256" key="1">
    <source>
        <dbReference type="SAM" id="SignalP"/>
    </source>
</evidence>
<sequence length="103" mass="11788">MIPEYARWGFTAFFSSHLLITLLLDVQALPIGENFPQVLKGIMEFHVETNNDYFMAKPTAPWFAALVWLELLCQWCPLSEIFSLRRRSLTRSGTSSSAYTCHG</sequence>